<sequence length="200" mass="22760">MRIEILIFIVTSFIIANIYTDGKYIKMLSSGKKYYQMAGVAFAALMIYVLIKRNPMRAQEIMSTTNDYIKYLPIDKGTSSIISPILDFTSKHSFSNDQYNSIDGGNYPVLSMSNDRPDHVGMRRMATSGQKATKRSVSETKKKFVASRQNWKCGDCQEQLTAWYEVDHVIRLEYGGSNHIDNLVALCRDCHGKKTTMENL</sequence>
<dbReference type="AlphaFoldDB" id="A0A6C0JGM4"/>
<feature type="domain" description="HNH nuclease" evidence="2">
    <location>
        <begin position="140"/>
        <end position="192"/>
    </location>
</feature>
<dbReference type="Gene3D" id="1.10.30.50">
    <property type="match status" value="1"/>
</dbReference>
<evidence type="ECO:0000313" key="3">
    <source>
        <dbReference type="EMBL" id="QHU04792.1"/>
    </source>
</evidence>
<dbReference type="GO" id="GO:0004519">
    <property type="term" value="F:endonuclease activity"/>
    <property type="evidence" value="ECO:0007669"/>
    <property type="project" value="InterPro"/>
</dbReference>
<dbReference type="GO" id="GO:0008270">
    <property type="term" value="F:zinc ion binding"/>
    <property type="evidence" value="ECO:0007669"/>
    <property type="project" value="InterPro"/>
</dbReference>
<proteinExistence type="predicted"/>
<dbReference type="Pfam" id="PF01844">
    <property type="entry name" value="HNH"/>
    <property type="match status" value="1"/>
</dbReference>
<evidence type="ECO:0000256" key="1">
    <source>
        <dbReference type="SAM" id="Phobius"/>
    </source>
</evidence>
<keyword evidence="1" id="KW-1133">Transmembrane helix</keyword>
<dbReference type="CDD" id="cd00085">
    <property type="entry name" value="HNHc"/>
    <property type="match status" value="1"/>
</dbReference>
<dbReference type="SMART" id="SM00507">
    <property type="entry name" value="HNHc"/>
    <property type="match status" value="1"/>
</dbReference>
<dbReference type="GO" id="GO:0003676">
    <property type="term" value="F:nucleic acid binding"/>
    <property type="evidence" value="ECO:0007669"/>
    <property type="project" value="InterPro"/>
</dbReference>
<protein>
    <recommendedName>
        <fullName evidence="2">HNH nuclease domain-containing protein</fullName>
    </recommendedName>
</protein>
<dbReference type="EMBL" id="MN740404">
    <property type="protein sequence ID" value="QHU04792.1"/>
    <property type="molecule type" value="Genomic_DNA"/>
</dbReference>
<reference evidence="3" key="1">
    <citation type="journal article" date="2020" name="Nature">
        <title>Giant virus diversity and host interactions through global metagenomics.</title>
        <authorList>
            <person name="Schulz F."/>
            <person name="Roux S."/>
            <person name="Paez-Espino D."/>
            <person name="Jungbluth S."/>
            <person name="Walsh D.A."/>
            <person name="Denef V.J."/>
            <person name="McMahon K.D."/>
            <person name="Konstantinidis K.T."/>
            <person name="Eloe-Fadrosh E.A."/>
            <person name="Kyrpides N.C."/>
            <person name="Woyke T."/>
        </authorList>
    </citation>
    <scope>NUCLEOTIDE SEQUENCE</scope>
    <source>
        <strain evidence="3">GVMAG-M-3300027708-5</strain>
    </source>
</reference>
<keyword evidence="1" id="KW-0812">Transmembrane</keyword>
<feature type="transmembrane region" description="Helical" evidence="1">
    <location>
        <begin position="5"/>
        <end position="22"/>
    </location>
</feature>
<accession>A0A6C0JGM4</accession>
<feature type="transmembrane region" description="Helical" evidence="1">
    <location>
        <begin position="34"/>
        <end position="51"/>
    </location>
</feature>
<organism evidence="3">
    <name type="scientific">viral metagenome</name>
    <dbReference type="NCBI Taxonomy" id="1070528"/>
    <lineage>
        <taxon>unclassified sequences</taxon>
        <taxon>metagenomes</taxon>
        <taxon>organismal metagenomes</taxon>
    </lineage>
</organism>
<keyword evidence="1" id="KW-0472">Membrane</keyword>
<evidence type="ECO:0000259" key="2">
    <source>
        <dbReference type="SMART" id="SM00507"/>
    </source>
</evidence>
<name>A0A6C0JGM4_9ZZZZ</name>
<dbReference type="InterPro" id="IPR003615">
    <property type="entry name" value="HNH_nuc"/>
</dbReference>
<dbReference type="InterPro" id="IPR002711">
    <property type="entry name" value="HNH"/>
</dbReference>